<evidence type="ECO:0000313" key="1">
    <source>
        <dbReference type="EMBL" id="KAA0686170.1"/>
    </source>
</evidence>
<comment type="caution">
    <text evidence="1">The sequence shown here is derived from an EMBL/GenBank/DDBJ whole genome shotgun (WGS) entry which is preliminary data.</text>
</comment>
<sequence>MARKADTALAVVPENKEVVLDERGSQLELLFDSPLIGKIKNDRTLMVWSFFALDRKKVDSMTYDDGRTRIAVTGLQYGIANMWDKEILIYLISIMQDKINRGEAVGPTMTFTAADLFRVIGREAGGSAYDRLEESLKRLKNTSIETNIETGGEGESGGFSWLSEYKLRYRRNSAGDKVLRGVEVTLCNWLYRAVTLDKKILTYHAKYFELGPLEKRLYEMARAHCGQQAGIRMNLEKLRLRVGFTDELKQFKYKLTQIAKKRMPLPEFGFMLVDPRDPKRFGVMSDPALPKPRGRTPLKAYQVFFFRTDNLARMPTPFQVPDVDGEGGELLYDEAS</sequence>
<dbReference type="Pfam" id="PF10134">
    <property type="entry name" value="RPA"/>
    <property type="match status" value="1"/>
</dbReference>
<evidence type="ECO:0000313" key="2">
    <source>
        <dbReference type="Proteomes" id="UP000476837"/>
    </source>
</evidence>
<reference evidence="1 2" key="1">
    <citation type="submission" date="2018-07" db="EMBL/GenBank/DDBJ databases">
        <title>Genome sequence of Roseomonas fauriae ATCC 49958.</title>
        <authorList>
            <person name="Sant'Anna F.H."/>
            <person name="Baldani J.I."/>
            <person name="Zilli J.E."/>
            <person name="Reis V.M."/>
            <person name="Hartmann A."/>
            <person name="Cruz L."/>
            <person name="de Souza E.M."/>
            <person name="de Oliveira Pedrosa F."/>
            <person name="Passaglia L.M.P."/>
        </authorList>
    </citation>
    <scope>NUCLEOTIDE SEQUENCE [LARGE SCALE GENOMIC DNA]</scope>
    <source>
        <strain evidence="1 2">ATCC 49958</strain>
    </source>
</reference>
<protein>
    <submittedName>
        <fullName evidence="1">RepA family protein</fullName>
    </submittedName>
</protein>
<dbReference type="InterPro" id="IPR018777">
    <property type="entry name" value="Replication_initiator_prot_A"/>
</dbReference>
<proteinExistence type="predicted"/>
<gene>
    <name evidence="1" type="ORF">DS837_10750</name>
</gene>
<dbReference type="AlphaFoldDB" id="A0A6L3B1H7"/>
<dbReference type="EMBL" id="QOKV01000005">
    <property type="protein sequence ID" value="KAA0686170.1"/>
    <property type="molecule type" value="Genomic_DNA"/>
</dbReference>
<organism evidence="1 2">
    <name type="scientific">Azospirillum brasilense</name>
    <dbReference type="NCBI Taxonomy" id="192"/>
    <lineage>
        <taxon>Bacteria</taxon>
        <taxon>Pseudomonadati</taxon>
        <taxon>Pseudomonadota</taxon>
        <taxon>Alphaproteobacteria</taxon>
        <taxon>Rhodospirillales</taxon>
        <taxon>Azospirillaceae</taxon>
        <taxon>Azospirillum</taxon>
    </lineage>
</organism>
<dbReference type="Proteomes" id="UP000476837">
    <property type="component" value="Unassembled WGS sequence"/>
</dbReference>
<dbReference type="RefSeq" id="WP_149164743.1">
    <property type="nucleotide sequence ID" value="NZ_QOKV01000005.1"/>
</dbReference>
<name>A0A6L3B1H7_AZOBR</name>
<accession>A0A6L3B1H7</accession>